<proteinExistence type="predicted"/>
<accession>A0ABP2XGR3</accession>
<dbReference type="Proteomes" id="UP000016426">
    <property type="component" value="Unassembled WGS sequence"/>
</dbReference>
<evidence type="ECO:0000256" key="1">
    <source>
        <dbReference type="SAM" id="MobiDB-lite"/>
    </source>
</evidence>
<dbReference type="RefSeq" id="WP_021478745.1">
    <property type="nucleotide sequence ID" value="NZ_AVPH01000284.1"/>
</dbReference>
<gene>
    <name evidence="2" type="ORF">O166_15640</name>
</gene>
<sequence length="51" mass="5350">MALPTAVNDQITDAVAQGNVKAPAADPAPDRDGLPPDPAELEELIRQLKSE</sequence>
<keyword evidence="3" id="KW-1185">Reference proteome</keyword>
<name>A0ABP2XGR3_9NEIS</name>
<dbReference type="EMBL" id="AVPH01000284">
    <property type="protein sequence ID" value="ERE00077.1"/>
    <property type="molecule type" value="Genomic_DNA"/>
</dbReference>
<evidence type="ECO:0000313" key="2">
    <source>
        <dbReference type="EMBL" id="ERE00077.1"/>
    </source>
</evidence>
<reference evidence="2 3" key="1">
    <citation type="journal article" date="2013" name="Genome Announc.">
        <title>Genome Sequence of the Pigment-Producing Bacterium Pseudogulbenkiania ferrooxidans, Isolated from Loktak Lake.</title>
        <authorList>
            <person name="Puranik S."/>
            <person name="Talkal R."/>
            <person name="Qureshi A."/>
            <person name="Khardenavis A."/>
            <person name="Kapley A."/>
            <person name="Purohit H.J."/>
        </authorList>
    </citation>
    <scope>NUCLEOTIDE SEQUENCE [LARGE SCALE GENOMIC DNA]</scope>
    <source>
        <strain evidence="2 3">EGD-HP2</strain>
    </source>
</reference>
<organism evidence="2 3">
    <name type="scientific">Pseudogulbenkiania ferrooxidans EGD-HP2</name>
    <dbReference type="NCBI Taxonomy" id="1388764"/>
    <lineage>
        <taxon>Bacteria</taxon>
        <taxon>Pseudomonadati</taxon>
        <taxon>Pseudomonadota</taxon>
        <taxon>Betaproteobacteria</taxon>
        <taxon>Neisseriales</taxon>
        <taxon>Chromobacteriaceae</taxon>
        <taxon>Pseudogulbenkiania</taxon>
    </lineage>
</organism>
<comment type="caution">
    <text evidence="2">The sequence shown here is derived from an EMBL/GenBank/DDBJ whole genome shotgun (WGS) entry which is preliminary data.</text>
</comment>
<feature type="region of interest" description="Disordered" evidence="1">
    <location>
        <begin position="1"/>
        <end position="38"/>
    </location>
</feature>
<protein>
    <submittedName>
        <fullName evidence="2">Uncharacterized protein</fullName>
    </submittedName>
</protein>
<evidence type="ECO:0000313" key="3">
    <source>
        <dbReference type="Proteomes" id="UP000016426"/>
    </source>
</evidence>